<dbReference type="EMBL" id="BTGU01013169">
    <property type="protein sequence ID" value="GMN73277.1"/>
    <property type="molecule type" value="Genomic_DNA"/>
</dbReference>
<dbReference type="PROSITE" id="PS50297">
    <property type="entry name" value="ANK_REP_REGION"/>
    <property type="match status" value="1"/>
</dbReference>
<dbReference type="Proteomes" id="UP001187192">
    <property type="component" value="Unassembled WGS sequence"/>
</dbReference>
<dbReference type="AlphaFoldDB" id="A0AA88EED6"/>
<name>A0AA88EED6_FICCA</name>
<keyword evidence="3" id="KW-1185">Reference proteome</keyword>
<sequence>MEGIKQNTQAVLPDEEMDKLFRYTMKSQWKEVVEMHRNRPSAHDAKITISEDTALHIAISDGKTDIALELIKIVDETKLQIKNLRGDTPLHVAAALGNFDVCERIVAKNRSGAFSRNKGGETPIFLTALHGKYEPFLWFHSLDQDEKHLRRNNGDTILHVAISNEYF</sequence>
<gene>
    <name evidence="2" type="ORF">TIFTF001_053668</name>
</gene>
<proteinExistence type="predicted"/>
<accession>A0AA88EED6</accession>
<feature type="repeat" description="ANK" evidence="1">
    <location>
        <begin position="85"/>
        <end position="106"/>
    </location>
</feature>
<comment type="caution">
    <text evidence="2">The sequence shown here is derived from an EMBL/GenBank/DDBJ whole genome shotgun (WGS) entry which is preliminary data.</text>
</comment>
<organism evidence="2 3">
    <name type="scientific">Ficus carica</name>
    <name type="common">Common fig</name>
    <dbReference type="NCBI Taxonomy" id="3494"/>
    <lineage>
        <taxon>Eukaryota</taxon>
        <taxon>Viridiplantae</taxon>
        <taxon>Streptophyta</taxon>
        <taxon>Embryophyta</taxon>
        <taxon>Tracheophyta</taxon>
        <taxon>Spermatophyta</taxon>
        <taxon>Magnoliopsida</taxon>
        <taxon>eudicotyledons</taxon>
        <taxon>Gunneridae</taxon>
        <taxon>Pentapetalae</taxon>
        <taxon>rosids</taxon>
        <taxon>fabids</taxon>
        <taxon>Rosales</taxon>
        <taxon>Moraceae</taxon>
        <taxon>Ficeae</taxon>
        <taxon>Ficus</taxon>
    </lineage>
</organism>
<dbReference type="SUPFAM" id="SSF48403">
    <property type="entry name" value="Ankyrin repeat"/>
    <property type="match status" value="1"/>
</dbReference>
<dbReference type="PANTHER" id="PTHR24121">
    <property type="entry name" value="NO MECHANORECEPTOR POTENTIAL C, ISOFORM D-RELATED"/>
    <property type="match status" value="1"/>
</dbReference>
<dbReference type="InterPro" id="IPR002110">
    <property type="entry name" value="Ankyrin_rpt"/>
</dbReference>
<dbReference type="Gene3D" id="1.25.40.20">
    <property type="entry name" value="Ankyrin repeat-containing domain"/>
    <property type="match status" value="1"/>
</dbReference>
<evidence type="ECO:0000313" key="2">
    <source>
        <dbReference type="EMBL" id="GMN73277.1"/>
    </source>
</evidence>
<feature type="non-terminal residue" evidence="2">
    <location>
        <position position="167"/>
    </location>
</feature>
<evidence type="ECO:0000313" key="3">
    <source>
        <dbReference type="Proteomes" id="UP001187192"/>
    </source>
</evidence>
<evidence type="ECO:0000256" key="1">
    <source>
        <dbReference type="PROSITE-ProRule" id="PRU00023"/>
    </source>
</evidence>
<dbReference type="Pfam" id="PF12796">
    <property type="entry name" value="Ank_2"/>
    <property type="match status" value="1"/>
</dbReference>
<dbReference type="SMART" id="SM00248">
    <property type="entry name" value="ANK"/>
    <property type="match status" value="2"/>
</dbReference>
<dbReference type="PANTHER" id="PTHR24121:SF15">
    <property type="entry name" value="ANKYRIN REPEAT PROTEIN"/>
    <property type="match status" value="1"/>
</dbReference>
<dbReference type="InterPro" id="IPR036770">
    <property type="entry name" value="Ankyrin_rpt-contain_sf"/>
</dbReference>
<keyword evidence="1" id="KW-0040">ANK repeat</keyword>
<protein>
    <submittedName>
        <fullName evidence="2">Uncharacterized protein</fullName>
    </submittedName>
</protein>
<dbReference type="PROSITE" id="PS50088">
    <property type="entry name" value="ANK_REPEAT"/>
    <property type="match status" value="1"/>
</dbReference>
<reference evidence="2" key="1">
    <citation type="submission" date="2023-07" db="EMBL/GenBank/DDBJ databases">
        <title>draft genome sequence of fig (Ficus carica).</title>
        <authorList>
            <person name="Takahashi T."/>
            <person name="Nishimura K."/>
        </authorList>
    </citation>
    <scope>NUCLEOTIDE SEQUENCE</scope>
</reference>